<evidence type="ECO:0000259" key="7">
    <source>
        <dbReference type="Pfam" id="PF00520"/>
    </source>
</evidence>
<feature type="transmembrane region" description="Helical" evidence="6">
    <location>
        <begin position="61"/>
        <end position="78"/>
    </location>
</feature>
<evidence type="ECO:0000313" key="9">
    <source>
        <dbReference type="Proteomes" id="UP000664859"/>
    </source>
</evidence>
<dbReference type="InterPro" id="IPR024862">
    <property type="entry name" value="TRPV"/>
</dbReference>
<protein>
    <submittedName>
        <fullName evidence="8">Ion transport protein-domain-containing protein</fullName>
    </submittedName>
</protein>
<proteinExistence type="predicted"/>
<dbReference type="GO" id="GO:0098703">
    <property type="term" value="P:calcium ion import across plasma membrane"/>
    <property type="evidence" value="ECO:0007669"/>
    <property type="project" value="TreeGrafter"/>
</dbReference>
<evidence type="ECO:0000256" key="5">
    <source>
        <dbReference type="ARBA" id="ARBA00023136"/>
    </source>
</evidence>
<feature type="transmembrane region" description="Helical" evidence="6">
    <location>
        <begin position="171"/>
        <end position="192"/>
    </location>
</feature>
<dbReference type="OrthoDB" id="301415at2759"/>
<keyword evidence="4 6" id="KW-1133">Transmembrane helix</keyword>
<dbReference type="Pfam" id="PF00520">
    <property type="entry name" value="Ion_trans"/>
    <property type="match status" value="1"/>
</dbReference>
<dbReference type="EMBL" id="JAFCMP010000057">
    <property type="protein sequence ID" value="KAG5189053.1"/>
    <property type="molecule type" value="Genomic_DNA"/>
</dbReference>
<evidence type="ECO:0000313" key="8">
    <source>
        <dbReference type="EMBL" id="KAG5189053.1"/>
    </source>
</evidence>
<dbReference type="PANTHER" id="PTHR10582">
    <property type="entry name" value="TRANSIENT RECEPTOR POTENTIAL ION CHANNEL PROTEIN"/>
    <property type="match status" value="1"/>
</dbReference>
<evidence type="ECO:0000256" key="2">
    <source>
        <dbReference type="ARBA" id="ARBA00022692"/>
    </source>
</evidence>
<sequence>LNSPALFDTASMAAAVEVHWQLYGRSGHIRSLGLYILLISDFVVCTIWFHALSFGTLAERITAWALQAIKLVLALWFLRKELRQLQSQGGPLKEQIQEYFTDPWNLLDLSAYALLFIGVAAQVSTRKSLLADCTNSIVALLLWFKLLYFMRPFRSTGPLINTIFEIMADMRTFLVILLVVVVGFANAFYAILGRALTEQECDEKSTSTARASCYEKLAAGPSPSFSSPWKAVRSSLSYMLGGYDLDELDAGSAPVLLSLLWLACMLLVTIILLNVLIAIISER</sequence>
<feature type="transmembrane region" description="Helical" evidence="6">
    <location>
        <begin position="32"/>
        <end position="49"/>
    </location>
</feature>
<gene>
    <name evidence="8" type="ORF">JKP88DRAFT_161047</name>
</gene>
<evidence type="ECO:0000256" key="3">
    <source>
        <dbReference type="ARBA" id="ARBA00022737"/>
    </source>
</evidence>
<dbReference type="AlphaFoldDB" id="A0A836CKV9"/>
<dbReference type="GO" id="GO:0005886">
    <property type="term" value="C:plasma membrane"/>
    <property type="evidence" value="ECO:0007669"/>
    <property type="project" value="TreeGrafter"/>
</dbReference>
<keyword evidence="2 6" id="KW-0812">Transmembrane</keyword>
<keyword evidence="5 6" id="KW-0472">Membrane</keyword>
<evidence type="ECO:0000256" key="1">
    <source>
        <dbReference type="ARBA" id="ARBA00004141"/>
    </source>
</evidence>
<name>A0A836CKV9_9STRA</name>
<organism evidence="8 9">
    <name type="scientific">Tribonema minus</name>
    <dbReference type="NCBI Taxonomy" id="303371"/>
    <lineage>
        <taxon>Eukaryota</taxon>
        <taxon>Sar</taxon>
        <taxon>Stramenopiles</taxon>
        <taxon>Ochrophyta</taxon>
        <taxon>PX clade</taxon>
        <taxon>Xanthophyceae</taxon>
        <taxon>Tribonematales</taxon>
        <taxon>Tribonemataceae</taxon>
        <taxon>Tribonema</taxon>
    </lineage>
</organism>
<keyword evidence="9" id="KW-1185">Reference proteome</keyword>
<keyword evidence="3" id="KW-0677">Repeat</keyword>
<dbReference type="InterPro" id="IPR005821">
    <property type="entry name" value="Ion_trans_dom"/>
</dbReference>
<dbReference type="GO" id="GO:0005216">
    <property type="term" value="F:monoatomic ion channel activity"/>
    <property type="evidence" value="ECO:0007669"/>
    <property type="project" value="InterPro"/>
</dbReference>
<reference evidence="8" key="1">
    <citation type="submission" date="2021-02" db="EMBL/GenBank/DDBJ databases">
        <title>First Annotated Genome of the Yellow-green Alga Tribonema minus.</title>
        <authorList>
            <person name="Mahan K.M."/>
        </authorList>
    </citation>
    <scope>NUCLEOTIDE SEQUENCE</scope>
    <source>
        <strain evidence="8">UTEX B ZZ1240</strain>
    </source>
</reference>
<comment type="subcellular location">
    <subcellularLocation>
        <location evidence="1">Membrane</location>
        <topology evidence="1">Multi-pass membrane protein</topology>
    </subcellularLocation>
</comment>
<feature type="domain" description="Ion transport" evidence="7">
    <location>
        <begin position="39"/>
        <end position="282"/>
    </location>
</feature>
<feature type="transmembrane region" description="Helical" evidence="6">
    <location>
        <begin position="255"/>
        <end position="280"/>
    </location>
</feature>
<evidence type="ECO:0000256" key="6">
    <source>
        <dbReference type="SAM" id="Phobius"/>
    </source>
</evidence>
<dbReference type="PANTHER" id="PTHR10582:SF2">
    <property type="entry name" value="INACTIVE"/>
    <property type="match status" value="1"/>
</dbReference>
<dbReference type="Proteomes" id="UP000664859">
    <property type="component" value="Unassembled WGS sequence"/>
</dbReference>
<accession>A0A836CKV9</accession>
<evidence type="ECO:0000256" key="4">
    <source>
        <dbReference type="ARBA" id="ARBA00022989"/>
    </source>
</evidence>
<comment type="caution">
    <text evidence="8">The sequence shown here is derived from an EMBL/GenBank/DDBJ whole genome shotgun (WGS) entry which is preliminary data.</text>
</comment>
<feature type="non-terminal residue" evidence="8">
    <location>
        <position position="1"/>
    </location>
</feature>